<dbReference type="AlphaFoldDB" id="A0A315XV93"/>
<reference evidence="2 3" key="1">
    <citation type="submission" date="2018-05" db="EMBL/GenBank/DDBJ databases">
        <title>The Hungate 1000. A catalogue of reference genomes from the rumen microbiome.</title>
        <authorList>
            <person name="Kelly W."/>
        </authorList>
    </citation>
    <scope>NUCLEOTIDE SEQUENCE [LARGE SCALE GENOMIC DNA]</scope>
    <source>
        <strain evidence="2 3">SAb67</strain>
    </source>
</reference>
<comment type="caution">
    <text evidence="2">The sequence shown here is derived from an EMBL/GenBank/DDBJ whole genome shotgun (WGS) entry which is preliminary data.</text>
</comment>
<dbReference type="OrthoDB" id="1815967at2"/>
<evidence type="ECO:0000313" key="2">
    <source>
        <dbReference type="EMBL" id="PWJ10121.1"/>
    </source>
</evidence>
<dbReference type="Proteomes" id="UP000245720">
    <property type="component" value="Unassembled WGS sequence"/>
</dbReference>
<dbReference type="Pfam" id="PF14238">
    <property type="entry name" value="DUF4340"/>
    <property type="match status" value="1"/>
</dbReference>
<proteinExistence type="predicted"/>
<accession>A0A315XV93</accession>
<protein>
    <submittedName>
        <fullName evidence="2">Uncharacterized protein DUF4340</fullName>
    </submittedName>
</protein>
<feature type="domain" description="DUF4340" evidence="1">
    <location>
        <begin position="96"/>
        <end position="210"/>
    </location>
</feature>
<sequence length="504" mass="54846">MKKQAKGIIALSALLVAMLGGGYAYMKLSPDEGSGEGSSSMQLLATEAEGQGTVLVSDNGGNGVVKEALVVNATDELKVVMKDAPDENGVGATYTLKDYKDLDVNTSVVGTLVNNGNGIQAQSLIAHDCTDLGKYGLAEPKATVEFTYESGNKVKFYVGDTMSSKETVYFRVDGSNDVYAVNASTVANYSKTNKELIEKTVLAKPADEDFPIISSLRIERSDMDSDILIEYDKSSEDEHSGGTSATHIMVEPVESFLAVEKSTDITTGMFGLKGSDIYALHCTEADIAEAGLSDPFCKVTMDCDDGNSYVLLLSEIFTDESGSKCCYGMMEGGKVIYIISADSAKWLTVQPIDICSRLLITNYVWNISEMTVKSGDVKYDFNITLKEDAEDPESPVASDYVVKRNGDVFDTERYRLFYSFLVSTNGEEFAVGVPVPEGEPAASVSIKDSYSGKTTTFDFYDDSVMRSLIVVNGESKYYCTKSYVNTLIENIKRIETGEDYIKTW</sequence>
<evidence type="ECO:0000313" key="3">
    <source>
        <dbReference type="Proteomes" id="UP000245720"/>
    </source>
</evidence>
<dbReference type="RefSeq" id="WP_109727885.1">
    <property type="nucleotide sequence ID" value="NZ_QGDI01000016.1"/>
</dbReference>
<dbReference type="EMBL" id="QGDI01000016">
    <property type="protein sequence ID" value="PWJ10121.1"/>
    <property type="molecule type" value="Genomic_DNA"/>
</dbReference>
<gene>
    <name evidence="2" type="ORF">IE37_03213</name>
</gene>
<organism evidence="2 3">
    <name type="scientific">Ruminococcus flavefaciens</name>
    <dbReference type="NCBI Taxonomy" id="1265"/>
    <lineage>
        <taxon>Bacteria</taxon>
        <taxon>Bacillati</taxon>
        <taxon>Bacillota</taxon>
        <taxon>Clostridia</taxon>
        <taxon>Eubacteriales</taxon>
        <taxon>Oscillospiraceae</taxon>
        <taxon>Ruminococcus</taxon>
    </lineage>
</organism>
<dbReference type="InterPro" id="IPR025641">
    <property type="entry name" value="DUF4340"/>
</dbReference>
<name>A0A315XV93_RUMFL</name>
<evidence type="ECO:0000259" key="1">
    <source>
        <dbReference type="Pfam" id="PF14238"/>
    </source>
</evidence>